<proteinExistence type="evidence at transcript level"/>
<protein>
    <submittedName>
        <fullName evidence="2">Uncharacterized protein</fullName>
    </submittedName>
</protein>
<sequence length="32" mass="3770">GTRGDRIRLSGFRPKTKNPRNYGQSTFCRLMR</sequence>
<feature type="non-terminal residue" evidence="2">
    <location>
        <position position="1"/>
    </location>
</feature>
<feature type="region of interest" description="Disordered" evidence="1">
    <location>
        <begin position="1"/>
        <end position="32"/>
    </location>
</feature>
<accession>E7D1M2</accession>
<reference evidence="2" key="1">
    <citation type="submission" date="2010-07" db="EMBL/GenBank/DDBJ databases">
        <title>Identification of Proteins Involved in Black Widow Spider Wrapping Silk Fibers.</title>
        <authorList>
            <person name="Nguyen A."/>
            <person name="Verduzco A."/>
            <person name="Vierra C."/>
        </authorList>
    </citation>
    <scope>NUCLEOTIDE SEQUENCE</scope>
</reference>
<feature type="compositionally biased region" description="Polar residues" evidence="1">
    <location>
        <begin position="19"/>
        <end position="32"/>
    </location>
</feature>
<evidence type="ECO:0000313" key="2">
    <source>
        <dbReference type="EMBL" id="ADV40266.1"/>
    </source>
</evidence>
<feature type="non-terminal residue" evidence="2">
    <location>
        <position position="32"/>
    </location>
</feature>
<dbReference type="EMBL" id="HQ005972">
    <property type="protein sequence ID" value="ADV40266.1"/>
    <property type="molecule type" value="mRNA"/>
</dbReference>
<evidence type="ECO:0000256" key="1">
    <source>
        <dbReference type="SAM" id="MobiDB-lite"/>
    </source>
</evidence>
<organism evidence="2">
    <name type="scientific">Latrodectus hesperus</name>
    <name type="common">Western black widow spider</name>
    <dbReference type="NCBI Taxonomy" id="256737"/>
    <lineage>
        <taxon>Eukaryota</taxon>
        <taxon>Metazoa</taxon>
        <taxon>Ecdysozoa</taxon>
        <taxon>Arthropoda</taxon>
        <taxon>Chelicerata</taxon>
        <taxon>Arachnida</taxon>
        <taxon>Araneae</taxon>
        <taxon>Araneomorphae</taxon>
        <taxon>Entelegynae</taxon>
        <taxon>Araneoidea</taxon>
        <taxon>Theridiidae</taxon>
        <taxon>Latrodectus</taxon>
    </lineage>
</organism>
<name>E7D1M2_LATHE</name>
<dbReference type="AlphaFoldDB" id="E7D1M2"/>